<feature type="transmembrane region" description="Helical" evidence="2">
    <location>
        <begin position="625"/>
        <end position="647"/>
    </location>
</feature>
<name>A0A0N5CMK4_THECL</name>
<organism evidence="6">
    <name type="scientific">Thelazia callipaeda</name>
    <name type="common">Oriental eyeworm</name>
    <name type="synonym">Parasitic nematode</name>
    <dbReference type="NCBI Taxonomy" id="103827"/>
    <lineage>
        <taxon>Eukaryota</taxon>
        <taxon>Metazoa</taxon>
        <taxon>Ecdysozoa</taxon>
        <taxon>Nematoda</taxon>
        <taxon>Chromadorea</taxon>
        <taxon>Rhabditida</taxon>
        <taxon>Spirurina</taxon>
        <taxon>Spiruromorpha</taxon>
        <taxon>Thelazioidea</taxon>
        <taxon>Thelaziidae</taxon>
        <taxon>Thelazia</taxon>
    </lineage>
</organism>
<feature type="domain" description="Fibronectin type-III" evidence="3">
    <location>
        <begin position="163"/>
        <end position="257"/>
    </location>
</feature>
<dbReference type="InterPro" id="IPR003961">
    <property type="entry name" value="FN3_dom"/>
</dbReference>
<evidence type="ECO:0000313" key="6">
    <source>
        <dbReference type="WBParaSite" id="TCLT_0000138801-mRNA-1"/>
    </source>
</evidence>
<evidence type="ECO:0000256" key="1">
    <source>
        <dbReference type="ARBA" id="ARBA00022737"/>
    </source>
</evidence>
<evidence type="ECO:0000313" key="5">
    <source>
        <dbReference type="Proteomes" id="UP000276776"/>
    </source>
</evidence>
<dbReference type="PROSITE" id="PS50853">
    <property type="entry name" value="FN3"/>
    <property type="match status" value="2"/>
</dbReference>
<dbReference type="PANTHER" id="PTHR13817">
    <property type="entry name" value="TITIN"/>
    <property type="match status" value="1"/>
</dbReference>
<dbReference type="PANTHER" id="PTHR13817:SF166">
    <property type="entry name" value="NEURONAL IGCAM-RELATED"/>
    <property type="match status" value="1"/>
</dbReference>
<dbReference type="SUPFAM" id="SSF49265">
    <property type="entry name" value="Fibronectin type III"/>
    <property type="match status" value="2"/>
</dbReference>
<gene>
    <name evidence="4" type="ORF">TCLT_LOCUS1389</name>
</gene>
<dbReference type="InterPro" id="IPR036116">
    <property type="entry name" value="FN3_sf"/>
</dbReference>
<dbReference type="STRING" id="103827.A0A0N5CMK4"/>
<dbReference type="Proteomes" id="UP000276776">
    <property type="component" value="Unassembled WGS sequence"/>
</dbReference>
<evidence type="ECO:0000313" key="4">
    <source>
        <dbReference type="EMBL" id="VDM96802.1"/>
    </source>
</evidence>
<dbReference type="CDD" id="cd00063">
    <property type="entry name" value="FN3"/>
    <property type="match status" value="2"/>
</dbReference>
<reference evidence="4 5" key="2">
    <citation type="submission" date="2018-11" db="EMBL/GenBank/DDBJ databases">
        <authorList>
            <consortium name="Pathogen Informatics"/>
        </authorList>
    </citation>
    <scope>NUCLEOTIDE SEQUENCE [LARGE SCALE GENOMIC DNA]</scope>
</reference>
<keyword evidence="2" id="KW-1133">Transmembrane helix</keyword>
<proteinExistence type="predicted"/>
<dbReference type="Pfam" id="PF00041">
    <property type="entry name" value="fn3"/>
    <property type="match status" value="2"/>
</dbReference>
<dbReference type="InterPro" id="IPR050964">
    <property type="entry name" value="Striated_Muscle_Regulatory"/>
</dbReference>
<reference evidence="6" key="1">
    <citation type="submission" date="2017-02" db="UniProtKB">
        <authorList>
            <consortium name="WormBaseParasite"/>
        </authorList>
    </citation>
    <scope>IDENTIFICATION</scope>
</reference>
<dbReference type="EMBL" id="UYYF01000172">
    <property type="protein sequence ID" value="VDM96802.1"/>
    <property type="molecule type" value="Genomic_DNA"/>
</dbReference>
<feature type="domain" description="Fibronectin type-III" evidence="3">
    <location>
        <begin position="500"/>
        <end position="597"/>
    </location>
</feature>
<evidence type="ECO:0000256" key="2">
    <source>
        <dbReference type="SAM" id="Phobius"/>
    </source>
</evidence>
<dbReference type="AlphaFoldDB" id="A0A0N5CMK4"/>
<dbReference type="SUPFAM" id="SSF48726">
    <property type="entry name" value="Immunoglobulin"/>
    <property type="match status" value="1"/>
</dbReference>
<keyword evidence="2" id="KW-0472">Membrane</keyword>
<dbReference type="WBParaSite" id="TCLT_0000138801-mRNA-1">
    <property type="protein sequence ID" value="TCLT_0000138801-mRNA-1"/>
    <property type="gene ID" value="TCLT_0000138801"/>
</dbReference>
<evidence type="ECO:0000259" key="3">
    <source>
        <dbReference type="PROSITE" id="PS50853"/>
    </source>
</evidence>
<dbReference type="OMA" id="CFGGICA"/>
<protein>
    <submittedName>
        <fullName evidence="6">Fibronectin type-III domain-containing protein</fullName>
    </submittedName>
</protein>
<dbReference type="SMART" id="SM00060">
    <property type="entry name" value="FN3"/>
    <property type="match status" value="3"/>
</dbReference>
<dbReference type="InterPro" id="IPR036179">
    <property type="entry name" value="Ig-like_dom_sf"/>
</dbReference>
<dbReference type="Gene3D" id="2.60.40.10">
    <property type="entry name" value="Immunoglobulins"/>
    <property type="match status" value="3"/>
</dbReference>
<keyword evidence="2" id="KW-0812">Transmembrane</keyword>
<keyword evidence="1" id="KW-0677">Repeat</keyword>
<dbReference type="InterPro" id="IPR013783">
    <property type="entry name" value="Ig-like_fold"/>
</dbReference>
<sequence length="1028" mass="115096">MNEVGTTLVEFTKDLVLSSVQRTDQGLYQCITSNSVGERSAFIGLVIEAEIDSVITNLKVTVDHKNLKWHLPATMDYLDADRSVFLLNYYLSDGGSANNVPLRNAHCTPDNWCIAKCCSANYVFIPRRNYTFQMSLLQMDTVGKISPLSEHVTALSWDGVSQKAMELSISNPSEHTVEISWNHPSTDVTNGIVQKYLLEYYKDSAHERDVKRKDISLNSTTCLLHNMESNAVYRFRVIPVTRNGLPSRVYLKSNPNFTFIGYMVDSTIKNFNRGTGSLPFDIKQKGITITVNWNKMQDLSVNGTNHGTNRNLAVAIRYARSDIYPLREEVEETSVMSGAIILNANFNLSRVYQFCSRLYDGIFHGPDFCRIYRLLPISGNQLYSEIAVSTDGLPSPVLCDNHEMKCRCESSFEFGDAMRVIWDWPVDDYSADEFVVHYILSESILPEDDRLVITDKAFADLPNLRSNTTYRLMIEARNKLGGVDGSWFDCTTPTLKQIPAPTGVEYEELNATTVRVSWNPIHPNPHWSTPVGYVIQIQSSSSFLGSVKDISVDGMSATNYVITLEPDAFYTFQVAARSSSGDLGLRSSPYLFTPSNINKSSSVTGYGEIGVKRLKTLTLESAQGVLVGTIVVMGLLTLCFGGICAYLRIKRRKLEVALSFIATNSRGVNTSNINNTNVRVLLVCRSELVLTEFDLACKYEMEELIKRQRSGMIDGIESKCMKKYTSNGYLVLHQLNRNNNLSSEEGELYLDTKGGEQGAFPSGQDKYLKLLKDRNQMQQLKEFVFLTEQKPVKSPISCRKNSVGITERRNRLAISASNQERLDSKWIPVASPTSDPWTSNLLSKKQMTYSDSRKTSTRNLNSSRTLMNSCNDGVTAPHFLSKLIVLSDVTRRNTASHVERMDSSTSIICSRSVSEQSSCKQNGVIKKRNDSVEMETQIKTSPVQNLCNTTSSQSLTWYDAASVENGSIIRQPQDAVRNVYTTINKGISSCYSSMPNLTDSGIVYDEIHPYSLPPYPSPPPVNSKQIER</sequence>
<keyword evidence="5" id="KW-1185">Reference proteome</keyword>
<accession>A0A0N5CMK4</accession>
<dbReference type="OrthoDB" id="5798958at2759"/>